<evidence type="ECO:0000313" key="4">
    <source>
        <dbReference type="Proteomes" id="UP001165679"/>
    </source>
</evidence>
<reference evidence="3" key="1">
    <citation type="submission" date="2022-09" db="EMBL/GenBank/DDBJ databases">
        <title>Rhodovastum sp. nov. RN2-1 isolated from soil in Seongnam, South Korea.</title>
        <authorList>
            <person name="Le N.T."/>
        </authorList>
    </citation>
    <scope>NUCLEOTIDE SEQUENCE</scope>
    <source>
        <strain evidence="3">RN2-1</strain>
    </source>
</reference>
<feature type="transmembrane region" description="Helical" evidence="2">
    <location>
        <begin position="155"/>
        <end position="175"/>
    </location>
</feature>
<accession>A0AA41YPB3</accession>
<feature type="transmembrane region" description="Helical" evidence="2">
    <location>
        <begin position="496"/>
        <end position="514"/>
    </location>
</feature>
<feature type="transmembrane region" description="Helical" evidence="2">
    <location>
        <begin position="641"/>
        <end position="659"/>
    </location>
</feature>
<feature type="transmembrane region" description="Helical" evidence="2">
    <location>
        <begin position="794"/>
        <end position="812"/>
    </location>
</feature>
<feature type="transmembrane region" description="Helical" evidence="2">
    <location>
        <begin position="363"/>
        <end position="380"/>
    </location>
</feature>
<dbReference type="RefSeq" id="WP_264714772.1">
    <property type="nucleotide sequence ID" value="NZ_JAPDNT010000014.1"/>
</dbReference>
<feature type="transmembrane region" description="Helical" evidence="2">
    <location>
        <begin position="729"/>
        <end position="748"/>
    </location>
</feature>
<dbReference type="EMBL" id="JAPDNT010000014">
    <property type="protein sequence ID" value="MCW3476032.1"/>
    <property type="molecule type" value="Genomic_DNA"/>
</dbReference>
<comment type="caution">
    <text evidence="3">The sequence shown here is derived from an EMBL/GenBank/DDBJ whole genome shotgun (WGS) entry which is preliminary data.</text>
</comment>
<organism evidence="3 4">
    <name type="scientific">Limobrevibacterium gyesilva</name>
    <dbReference type="NCBI Taxonomy" id="2991712"/>
    <lineage>
        <taxon>Bacteria</taxon>
        <taxon>Pseudomonadati</taxon>
        <taxon>Pseudomonadota</taxon>
        <taxon>Alphaproteobacteria</taxon>
        <taxon>Acetobacterales</taxon>
        <taxon>Acetobacteraceae</taxon>
        <taxon>Limobrevibacterium</taxon>
    </lineage>
</organism>
<keyword evidence="2" id="KW-0812">Transmembrane</keyword>
<feature type="transmembrane region" description="Helical" evidence="2">
    <location>
        <begin position="211"/>
        <end position="227"/>
    </location>
</feature>
<dbReference type="InterPro" id="IPR014600">
    <property type="entry name" value="UCP035905_mem"/>
</dbReference>
<dbReference type="InterPro" id="IPR019286">
    <property type="entry name" value="DUF2339_TM"/>
</dbReference>
<proteinExistence type="predicted"/>
<feature type="transmembrane region" description="Helical" evidence="2">
    <location>
        <begin position="671"/>
        <end position="692"/>
    </location>
</feature>
<sequence>MEILLPLLLVLALIGGYVLGIVGFFKANRALAELRALRQALGPTPAAAPKLPQASPWAQPPIPGPTPAAPEPEAPASAAKPKRDIEALLTLRWGVWLGAAALLMAGVFLIRYAVDEGLLGPPERCALAAVLGAALIAAAEWLGRRPAAEAAGAVPIDQAPAGLAAGGVAILFGAAYGAGPFYALVPPLAGFVLLAGAAMAGLLASLRYGQLAAAVGVAGAFVTPALVQTDTPSLPGLFGYLLAVTAVSLAVVRSSAWTWLGWAATVAGAAWVFLAALAATAADAWAPALFVPAAAALNLALLPPAALDHPVGRRLSWVPFATLGATGLLLEAIAPGMAPRIGVMLLAPLAVAKGATEPRLDRLPWLAALLFLLALLLWALPDWQPGGEAITVEGVVQAVLPGPWAPEAIRPLLTAAAVVAGFLAAAGLYLERRAANPLHWAALAAAVPVLTLAVTYAQVARFQPDIAWAFAALALTAGLVGAAARAAREQARPRAGAHAAGAVAALALGCAILLHDHWLTLAVALFLPPLAWIEARADLPPLRRVALAVAALVLVRLLLNWYVLDYQYGSTPVANGLLAAYGVPAAAFAAAAILFRRRGDDLTVAVLEAGAVAFATVLVALEIRHWASSGGLREPGSFLEAALHVSALGLQATALRALARRTGRPVLRAGWQIQGGLALVGAALLLLVNPAFTGASAGSAALALAYLLPGLLAALALRDRATLPASVPAVLGLYAILAGFAWIGLEIRALFHGDALSLDESPVEDAELWAWSGAWLAYGAGLMALGIRNGGRALRLAGLAIIGVAAAKVFLVDMADLAGLWRVLSFLALGLILIGLGAVYRRFVLPGRAAAEP</sequence>
<dbReference type="Proteomes" id="UP001165679">
    <property type="component" value="Unassembled WGS sequence"/>
</dbReference>
<dbReference type="PANTHER" id="PTHR38434">
    <property type="entry name" value="BLL2549 PROTEIN"/>
    <property type="match status" value="1"/>
</dbReference>
<name>A0AA41YPB3_9PROT</name>
<feature type="region of interest" description="Disordered" evidence="1">
    <location>
        <begin position="45"/>
        <end position="77"/>
    </location>
</feature>
<feature type="transmembrane region" description="Helical" evidence="2">
    <location>
        <begin position="233"/>
        <end position="252"/>
    </location>
</feature>
<feature type="transmembrane region" description="Helical" evidence="2">
    <location>
        <begin position="408"/>
        <end position="430"/>
    </location>
</feature>
<keyword evidence="2" id="KW-1133">Transmembrane helix</keyword>
<evidence type="ECO:0000256" key="2">
    <source>
        <dbReference type="SAM" id="Phobius"/>
    </source>
</evidence>
<feature type="transmembrane region" description="Helical" evidence="2">
    <location>
        <begin position="768"/>
        <end position="787"/>
    </location>
</feature>
<feature type="transmembrane region" description="Helical" evidence="2">
    <location>
        <begin position="6"/>
        <end position="25"/>
    </location>
</feature>
<feature type="transmembrane region" description="Helical" evidence="2">
    <location>
        <begin position="602"/>
        <end position="621"/>
    </location>
</feature>
<feature type="transmembrane region" description="Helical" evidence="2">
    <location>
        <begin position="259"/>
        <end position="278"/>
    </location>
</feature>
<feature type="transmembrane region" description="Helical" evidence="2">
    <location>
        <begin position="466"/>
        <end position="484"/>
    </location>
</feature>
<feature type="transmembrane region" description="Helical" evidence="2">
    <location>
        <begin position="437"/>
        <end position="460"/>
    </location>
</feature>
<dbReference type="PIRSF" id="PIRSF035905">
    <property type="entry name" value="UCP035905_mp"/>
    <property type="match status" value="1"/>
</dbReference>
<feature type="transmembrane region" description="Helical" evidence="2">
    <location>
        <begin position="93"/>
        <end position="114"/>
    </location>
</feature>
<gene>
    <name evidence="3" type="ORF">OL599_15745</name>
</gene>
<evidence type="ECO:0000313" key="3">
    <source>
        <dbReference type="EMBL" id="MCW3476032.1"/>
    </source>
</evidence>
<feature type="transmembrane region" description="Helical" evidence="2">
    <location>
        <begin position="181"/>
        <end position="204"/>
    </location>
</feature>
<dbReference type="PANTHER" id="PTHR38434:SF1">
    <property type="entry name" value="BLL2549 PROTEIN"/>
    <property type="match status" value="1"/>
</dbReference>
<keyword evidence="2" id="KW-0472">Membrane</keyword>
<feature type="transmembrane region" description="Helical" evidence="2">
    <location>
        <begin position="576"/>
        <end position="595"/>
    </location>
</feature>
<keyword evidence="4" id="KW-1185">Reference proteome</keyword>
<feature type="transmembrane region" description="Helical" evidence="2">
    <location>
        <begin position="520"/>
        <end position="537"/>
    </location>
</feature>
<protein>
    <submittedName>
        <fullName evidence="3">DUF2339 domain-containing protein</fullName>
    </submittedName>
</protein>
<feature type="transmembrane region" description="Helical" evidence="2">
    <location>
        <begin position="284"/>
        <end position="303"/>
    </location>
</feature>
<feature type="transmembrane region" description="Helical" evidence="2">
    <location>
        <begin position="818"/>
        <end position="840"/>
    </location>
</feature>
<dbReference type="Pfam" id="PF10101">
    <property type="entry name" value="DUF2339"/>
    <property type="match status" value="1"/>
</dbReference>
<reference evidence="3" key="2">
    <citation type="submission" date="2022-10" db="EMBL/GenBank/DDBJ databases">
        <authorList>
            <person name="Trinh H.N."/>
        </authorList>
    </citation>
    <scope>NUCLEOTIDE SEQUENCE</scope>
    <source>
        <strain evidence="3">RN2-1</strain>
    </source>
</reference>
<evidence type="ECO:0000256" key="1">
    <source>
        <dbReference type="SAM" id="MobiDB-lite"/>
    </source>
</evidence>
<feature type="transmembrane region" description="Helical" evidence="2">
    <location>
        <begin position="126"/>
        <end position="143"/>
    </location>
</feature>
<feature type="compositionally biased region" description="Pro residues" evidence="1">
    <location>
        <begin position="58"/>
        <end position="73"/>
    </location>
</feature>
<dbReference type="AlphaFoldDB" id="A0AA41YPB3"/>
<feature type="transmembrane region" description="Helical" evidence="2">
    <location>
        <begin position="698"/>
        <end position="717"/>
    </location>
</feature>
<feature type="transmembrane region" description="Helical" evidence="2">
    <location>
        <begin position="544"/>
        <end position="564"/>
    </location>
</feature>